<reference evidence="1 2" key="1">
    <citation type="submission" date="2016-07" db="EMBL/GenBank/DDBJ databases">
        <title>Multiple horizontal gene transfer events from other fungi enriched the ability of initially mycotrophic Trichoderma (Ascomycota) to feed on dead plant biomass.</title>
        <authorList>
            <consortium name="DOE Joint Genome Institute"/>
            <person name="Aerts A."/>
            <person name="Atanasova L."/>
            <person name="Chenthamara K."/>
            <person name="Zhang J."/>
            <person name="Grujic M."/>
            <person name="Henrissat B."/>
            <person name="Kuo A."/>
            <person name="Salamov A."/>
            <person name="Lipzen A."/>
            <person name="Labutti K."/>
            <person name="Barry K."/>
            <person name="Miao Y."/>
            <person name="Rahimi M.J."/>
            <person name="Shen Q."/>
            <person name="Grigoriev I.V."/>
            <person name="Kubicek C.P."/>
            <person name="Druzhinina I.S."/>
        </authorList>
    </citation>
    <scope>NUCLEOTIDE SEQUENCE [LARGE SCALE GENOMIC DNA]</scope>
    <source>
        <strain evidence="1 2">CBS 433.97</strain>
    </source>
</reference>
<sequence length="123" mass="13737">MQCYLLAGSDWLLNRDMRRGRDWLQHRLAAGADCPSSHFCVVTEWSTFAGPCTRTQLAARHEARARLLGRAADWHDAELAERSLSHSQPGPCVEMSVFVLRGLVEVMMLFCSGHQAAGGRMNH</sequence>
<evidence type="ECO:0000313" key="2">
    <source>
        <dbReference type="Proteomes" id="UP000240493"/>
    </source>
</evidence>
<dbReference type="EMBL" id="KZ679269">
    <property type="protein sequence ID" value="PTB36769.1"/>
    <property type="molecule type" value="Genomic_DNA"/>
</dbReference>
<accession>A0A2T3YW26</accession>
<organism evidence="1 2">
    <name type="scientific">Trichoderma asperellum (strain ATCC 204424 / CBS 433.97 / NBRC 101777)</name>
    <dbReference type="NCBI Taxonomy" id="1042311"/>
    <lineage>
        <taxon>Eukaryota</taxon>
        <taxon>Fungi</taxon>
        <taxon>Dikarya</taxon>
        <taxon>Ascomycota</taxon>
        <taxon>Pezizomycotina</taxon>
        <taxon>Sordariomycetes</taxon>
        <taxon>Hypocreomycetidae</taxon>
        <taxon>Hypocreales</taxon>
        <taxon>Hypocreaceae</taxon>
        <taxon>Trichoderma</taxon>
    </lineage>
</organism>
<evidence type="ECO:0000313" key="1">
    <source>
        <dbReference type="EMBL" id="PTB36769.1"/>
    </source>
</evidence>
<dbReference type="AlphaFoldDB" id="A0A2T3YW26"/>
<gene>
    <name evidence="1" type="ORF">M441DRAFT_269109</name>
</gene>
<name>A0A2T3YW26_TRIA4</name>
<proteinExistence type="predicted"/>
<keyword evidence="2" id="KW-1185">Reference proteome</keyword>
<protein>
    <submittedName>
        <fullName evidence="1">Uncharacterized protein</fullName>
    </submittedName>
</protein>
<dbReference type="Proteomes" id="UP000240493">
    <property type="component" value="Unassembled WGS sequence"/>
</dbReference>